<keyword evidence="1" id="KW-0812">Transmembrane</keyword>
<dbReference type="AlphaFoldDB" id="A0A0M3DLL2"/>
<keyword evidence="1" id="KW-0472">Membrane</keyword>
<reference evidence="2 3" key="1">
    <citation type="submission" date="2015-04" db="EMBL/GenBank/DDBJ databases">
        <title>Microcin producing Clostridium sp. JC272T.</title>
        <authorList>
            <person name="Jyothsna T."/>
            <person name="Sasikala C."/>
            <person name="Ramana C."/>
        </authorList>
    </citation>
    <scope>NUCLEOTIDE SEQUENCE [LARGE SCALE GENOMIC DNA]</scope>
    <source>
        <strain evidence="2 3">JC272</strain>
    </source>
</reference>
<proteinExistence type="predicted"/>
<dbReference type="Proteomes" id="UP000034407">
    <property type="component" value="Unassembled WGS sequence"/>
</dbReference>
<evidence type="ECO:0000313" key="3">
    <source>
        <dbReference type="Proteomes" id="UP000034407"/>
    </source>
</evidence>
<dbReference type="PATRIC" id="fig|1629550.3.peg.3498"/>
<dbReference type="EMBL" id="LBBT01000087">
    <property type="protein sequence ID" value="KKY02282.1"/>
    <property type="molecule type" value="Genomic_DNA"/>
</dbReference>
<evidence type="ECO:0000256" key="1">
    <source>
        <dbReference type="SAM" id="Phobius"/>
    </source>
</evidence>
<gene>
    <name evidence="2" type="ORF">VN21_04000</name>
</gene>
<protein>
    <submittedName>
        <fullName evidence="2">Uncharacterized protein</fullName>
    </submittedName>
</protein>
<evidence type="ECO:0000313" key="2">
    <source>
        <dbReference type="EMBL" id="KKY02282.1"/>
    </source>
</evidence>
<comment type="caution">
    <text evidence="2">The sequence shown here is derived from an EMBL/GenBank/DDBJ whole genome shotgun (WGS) entry which is preliminary data.</text>
</comment>
<feature type="transmembrane region" description="Helical" evidence="1">
    <location>
        <begin position="24"/>
        <end position="49"/>
    </location>
</feature>
<dbReference type="RefSeq" id="WP_046822154.1">
    <property type="nucleotide sequence ID" value="NZ_LBBT01000087.1"/>
</dbReference>
<keyword evidence="1" id="KW-1133">Transmembrane helix</keyword>
<sequence length="72" mass="7834">MELIQYNAPVIECDNFEITEEQAWFLVFVAVLLALGATVVLGAAVWCLVQGKGSFTGGVKWENGLNVSIECK</sequence>
<keyword evidence="3" id="KW-1185">Reference proteome</keyword>
<organism evidence="2 3">
    <name type="scientific">Paraclostridium benzoelyticum</name>
    <dbReference type="NCBI Taxonomy" id="1629550"/>
    <lineage>
        <taxon>Bacteria</taxon>
        <taxon>Bacillati</taxon>
        <taxon>Bacillota</taxon>
        <taxon>Clostridia</taxon>
        <taxon>Peptostreptococcales</taxon>
        <taxon>Peptostreptococcaceae</taxon>
        <taxon>Paraclostridium</taxon>
    </lineage>
</organism>
<name>A0A0M3DLL2_9FIRM</name>
<accession>A0A0M3DLL2</accession>